<dbReference type="AlphaFoldDB" id="A0AAJ7TKD1"/>
<dbReference type="GO" id="GO:0006508">
    <property type="term" value="P:proteolysis"/>
    <property type="evidence" value="ECO:0007669"/>
    <property type="project" value="InterPro"/>
</dbReference>
<dbReference type="PROSITE" id="PS00141">
    <property type="entry name" value="ASP_PROTEASE"/>
    <property type="match status" value="1"/>
</dbReference>
<dbReference type="Proteomes" id="UP001318040">
    <property type="component" value="Chromosome 30"/>
</dbReference>
<evidence type="ECO:0000313" key="4">
    <source>
        <dbReference type="Proteomes" id="UP001318040"/>
    </source>
</evidence>
<evidence type="ECO:0000256" key="1">
    <source>
        <dbReference type="PROSITE-ProRule" id="PRU00047"/>
    </source>
</evidence>
<evidence type="ECO:0000313" key="7">
    <source>
        <dbReference type="RefSeq" id="XP_032819477.1"/>
    </source>
</evidence>
<dbReference type="GO" id="GO:0003676">
    <property type="term" value="F:nucleic acid binding"/>
    <property type="evidence" value="ECO:0007669"/>
    <property type="project" value="InterPro"/>
</dbReference>
<feature type="compositionally biased region" description="Polar residues" evidence="2">
    <location>
        <begin position="237"/>
        <end position="251"/>
    </location>
</feature>
<keyword evidence="4" id="KW-1185">Reference proteome</keyword>
<dbReference type="KEGG" id="pmrn:116947623"/>
<organism evidence="4 7">
    <name type="scientific">Petromyzon marinus</name>
    <name type="common">Sea lamprey</name>
    <dbReference type="NCBI Taxonomy" id="7757"/>
    <lineage>
        <taxon>Eukaryota</taxon>
        <taxon>Metazoa</taxon>
        <taxon>Chordata</taxon>
        <taxon>Craniata</taxon>
        <taxon>Vertebrata</taxon>
        <taxon>Cyclostomata</taxon>
        <taxon>Hyperoartia</taxon>
        <taxon>Petromyzontiformes</taxon>
        <taxon>Petromyzontidae</taxon>
        <taxon>Petromyzon</taxon>
    </lineage>
</organism>
<name>A0AAJ7TKD1_PETMA</name>
<sequence>MLMAAGRTTSTGVATDATALHVASTTPIVSERAGTGPAVAAATLDSASTPPTVCSAPLCRLPQVHAFSATEGDWMAFHLRFKAEYRSIKWSEHEALRALPTALDDDSLAAFYSIPEADRSSLASACAAMAALYAPPSTIRKKFQLRKWGDTDSPLAFHSALLALRRAAYPSMDRAALDSLALERRLTVAKELGNVLSVTADDNLSSLQVAKNIPVHLGLREEPAATVCTMVEGDSMASDSSTGYATRSSSPRHAEMRGGRSPVGWPPRRGPLRGYASHGCYYCGRTGHITSNCQLHVGDPPGAPATYGVNFSSSRGPQAFHDTSCTWPFHSHHSSASCCPVTTHPDRLYDDSKWCALAYRAFGAAPGSSDVMAFIQGVEVRVVIDTGASATLISLPTFRSFPASPRPLEQVLGLWVE</sequence>
<dbReference type="RefSeq" id="XP_032819474.1">
    <property type="nucleotide sequence ID" value="XM_032963583.1"/>
</dbReference>
<dbReference type="PROSITE" id="PS50158">
    <property type="entry name" value="ZF_CCHC"/>
    <property type="match status" value="1"/>
</dbReference>
<keyword evidence="1" id="KW-0479">Metal-binding</keyword>
<evidence type="ECO:0000256" key="2">
    <source>
        <dbReference type="SAM" id="MobiDB-lite"/>
    </source>
</evidence>
<evidence type="ECO:0000259" key="3">
    <source>
        <dbReference type="PROSITE" id="PS50158"/>
    </source>
</evidence>
<protein>
    <submittedName>
        <fullName evidence="5 6">Uncharacterized protein LOC116947623</fullName>
    </submittedName>
</protein>
<dbReference type="GO" id="GO:0008270">
    <property type="term" value="F:zinc ion binding"/>
    <property type="evidence" value="ECO:0007669"/>
    <property type="project" value="UniProtKB-KW"/>
</dbReference>
<keyword evidence="1" id="KW-0863">Zinc-finger</keyword>
<dbReference type="SUPFAM" id="SSF57756">
    <property type="entry name" value="Retrovirus zinc finger-like domains"/>
    <property type="match status" value="1"/>
</dbReference>
<feature type="region of interest" description="Disordered" evidence="2">
    <location>
        <begin position="237"/>
        <end position="268"/>
    </location>
</feature>
<dbReference type="InterPro" id="IPR001969">
    <property type="entry name" value="Aspartic_peptidase_AS"/>
</dbReference>
<dbReference type="InterPro" id="IPR001878">
    <property type="entry name" value="Znf_CCHC"/>
</dbReference>
<evidence type="ECO:0000313" key="6">
    <source>
        <dbReference type="RefSeq" id="XP_032819475.1"/>
    </source>
</evidence>
<evidence type="ECO:0000313" key="5">
    <source>
        <dbReference type="RefSeq" id="XP_032819474.1"/>
    </source>
</evidence>
<feature type="domain" description="CCHC-type" evidence="3">
    <location>
        <begin position="280"/>
        <end position="293"/>
    </location>
</feature>
<keyword evidence="1" id="KW-0862">Zinc</keyword>
<accession>A0AAJ7TKD1</accession>
<reference evidence="5 6" key="1">
    <citation type="submission" date="2025-04" db="UniProtKB">
        <authorList>
            <consortium name="RefSeq"/>
        </authorList>
    </citation>
    <scope>IDENTIFICATION</scope>
    <source>
        <tissue evidence="5 6">Sperm</tissue>
    </source>
</reference>
<dbReference type="RefSeq" id="XP_032819475.1">
    <property type="nucleotide sequence ID" value="XM_032963584.1"/>
</dbReference>
<dbReference type="InterPro" id="IPR036875">
    <property type="entry name" value="Znf_CCHC_sf"/>
</dbReference>
<dbReference type="GO" id="GO:0004190">
    <property type="term" value="F:aspartic-type endopeptidase activity"/>
    <property type="evidence" value="ECO:0007669"/>
    <property type="project" value="InterPro"/>
</dbReference>
<gene>
    <name evidence="5 6 7" type="primary">LOC116947623</name>
</gene>
<proteinExistence type="predicted"/>
<dbReference type="RefSeq" id="XP_032819477.1">
    <property type="nucleotide sequence ID" value="XM_032963586.1"/>
</dbReference>
<dbReference type="GeneID" id="116947623"/>